<dbReference type="Proteomes" id="UP001560267">
    <property type="component" value="Unassembled WGS sequence"/>
</dbReference>
<accession>A0ABV3XYU7</accession>
<dbReference type="GO" id="GO:0016787">
    <property type="term" value="F:hydrolase activity"/>
    <property type="evidence" value="ECO:0007669"/>
    <property type="project" value="UniProtKB-KW"/>
</dbReference>
<protein>
    <submittedName>
        <fullName evidence="1">Metallophosphoesterase</fullName>
        <ecNumber evidence="1">3.1.-.-</ecNumber>
    </submittedName>
</protein>
<name>A0ABV3XYU7_9ACTN</name>
<evidence type="ECO:0000313" key="1">
    <source>
        <dbReference type="EMBL" id="MEX6428472.1"/>
    </source>
</evidence>
<keyword evidence="1" id="KW-0378">Hydrolase</keyword>
<sequence length="509" mass="55513">MEAVRFVRSEELERGQKGGFFGLQATSEQQHKAPGRRLAKIVHLSDIQLADVKSPARYEWANAFSGVEGFGELIPSYRAQEFMVAHALVAMIRHLNDLVAGEERVCAVVTGDSIDNSQRNELDNFVAAIAGGIVNLQSGDSSMALVSAHGFGDVSFWHPDPGDDDYKRCWGCPTVEGMLEAAFGPIVSPGLACDWFVTNGNHELLIQGIGITDEETASIAVGGEKQVGPPTVLPTDPERSGVEMPVVLLTGGPSQSVAPDLGRQFVNRRVLARAIRQANGTPQGHGLNDDDLLYYASELSDEMVLVGLDTAYRWGGAQGAIDVAQARWLVEVLRRYSTQYWGDDGSVVTCDGDDRLIVVAAHHPLATMTNSRAGVQPGFLLGDWLCTTLLQFPNVVLFLNGHTHENRVQVHRDGTRQLLEVTTSALMDWPCEARSLEITVDEDDLWITSVMLNFDGAGTPGPEQLDTVGLASWHRLLAANTPGLGRAPEGNATDRNFSWRQRRPRWLRA</sequence>
<reference evidence="1 2" key="1">
    <citation type="submission" date="2024-07" db="EMBL/GenBank/DDBJ databases">
        <title>Draft Genome Sequence of Ferrimicrobium acidiphilum Strain YE2023, Isolated from a Pulp of Bioleach Reactor.</title>
        <authorList>
            <person name="Elkina Y.A."/>
            <person name="Bulaeva A.G."/>
            <person name="Beletsky A.V."/>
            <person name="Mardanov A.V."/>
        </authorList>
    </citation>
    <scope>NUCLEOTIDE SEQUENCE [LARGE SCALE GENOMIC DNA]</scope>
    <source>
        <strain evidence="1 2">YE2023</strain>
    </source>
</reference>
<dbReference type="EC" id="3.1.-.-" evidence="1"/>
<keyword evidence="2" id="KW-1185">Reference proteome</keyword>
<comment type="caution">
    <text evidence="1">The sequence shown here is derived from an EMBL/GenBank/DDBJ whole genome shotgun (WGS) entry which is preliminary data.</text>
</comment>
<dbReference type="SUPFAM" id="SSF56300">
    <property type="entry name" value="Metallo-dependent phosphatases"/>
    <property type="match status" value="1"/>
</dbReference>
<proteinExistence type="predicted"/>
<organism evidence="1 2">
    <name type="scientific">Ferrimicrobium acidiphilum</name>
    <dbReference type="NCBI Taxonomy" id="121039"/>
    <lineage>
        <taxon>Bacteria</taxon>
        <taxon>Bacillati</taxon>
        <taxon>Actinomycetota</taxon>
        <taxon>Acidimicrobiia</taxon>
        <taxon>Acidimicrobiales</taxon>
        <taxon>Acidimicrobiaceae</taxon>
        <taxon>Ferrimicrobium</taxon>
    </lineage>
</organism>
<evidence type="ECO:0000313" key="2">
    <source>
        <dbReference type="Proteomes" id="UP001560267"/>
    </source>
</evidence>
<dbReference type="Gene3D" id="3.60.21.10">
    <property type="match status" value="1"/>
</dbReference>
<dbReference type="InterPro" id="IPR029052">
    <property type="entry name" value="Metallo-depent_PP-like"/>
</dbReference>
<gene>
    <name evidence="1" type="ORF">AB6A68_01260</name>
</gene>
<dbReference type="RefSeq" id="WP_369084124.1">
    <property type="nucleotide sequence ID" value="NZ_JBFSHR010000003.1"/>
</dbReference>
<dbReference type="EMBL" id="JBFSHR010000003">
    <property type="protein sequence ID" value="MEX6428472.1"/>
    <property type="molecule type" value="Genomic_DNA"/>
</dbReference>